<dbReference type="Proteomes" id="UP000622797">
    <property type="component" value="Unassembled WGS sequence"/>
</dbReference>
<reference evidence="2" key="1">
    <citation type="journal article" date="2020" name="BMC Genomics">
        <title>Correction to: Identification and distribution of gene clusters required for synthesis of sphingolipid metabolism inhibitors in diverse species of the filamentous fungus Fusarium.</title>
        <authorList>
            <person name="Kim H.S."/>
            <person name="Lohmar J.M."/>
            <person name="Busman M."/>
            <person name="Brown D.W."/>
            <person name="Naumann T.A."/>
            <person name="Divon H.H."/>
            <person name="Lysoe E."/>
            <person name="Uhlig S."/>
            <person name="Proctor R.H."/>
        </authorList>
    </citation>
    <scope>NUCLEOTIDE SEQUENCE</scope>
    <source>
        <strain evidence="2">NRRL 20472</strain>
    </source>
</reference>
<feature type="compositionally biased region" description="Basic and acidic residues" evidence="1">
    <location>
        <begin position="197"/>
        <end position="228"/>
    </location>
</feature>
<evidence type="ECO:0000256" key="1">
    <source>
        <dbReference type="SAM" id="MobiDB-lite"/>
    </source>
</evidence>
<feature type="region of interest" description="Disordered" evidence="1">
    <location>
        <begin position="733"/>
        <end position="834"/>
    </location>
</feature>
<dbReference type="OrthoDB" id="5339076at2759"/>
<feature type="compositionally biased region" description="Basic and acidic residues" evidence="1">
    <location>
        <begin position="124"/>
        <end position="158"/>
    </location>
</feature>
<sequence length="834" mass="91778">MDIDVAKPGLDDLIEDDIIDFDTDMVDSNQDLPKQDDNLEVVDKEMQEDDDTANHNAYETNGMMSEDVDFDLHDVEDTVHNPEEVDYEVSEAPELQKHEPDQAAQPPNEDAQKHQDNAENLNEADVHGHGATDDHTSEHEIDYEFEDHAEPDEPHQDVNADATSHLTEPDADQAASAAVGQDNHEVSDNITAPEQSAPEHTEEEKDILSHDDQHESHNQEEAVPEHDATTLGEAETEADVNADEHEHEHEHEHVKTSEEDGETHEEEYAAEHDETTAALETGLDHEAAEGVEDTEDHGYGKGEDGPIEYNEDEAAVSEHADHSAADENLSGKTDDDFPAITVQYKGDEFPLFSTTSNGFFADASVLDEPLEKLLAGLRSELENEIAEDDDLVLQVDELGLELAEVREDSGFYRDAANSMKQSALGELMTNVTFRQILEIFDLLVKNQDPDSSRTLYTYLFTKPNTEKRLESLIESATAGKGLDEVIHLFESPMPAGTSVLDTGVTIDDVHEELDKFDSPVDEEQPDEAKGAEADDEYPEEENTNPDASAFEGQELDVHDGDVHEVDGQDDHEVSAGTETEIPADASTAEANPVAADETDTAAADEGFEQNGKAASLSSSFLCCYYPDFCLCAPCVAEYVESHNQDETEFRQTLQCQDSIAHNPPFERSFLNPARYKHSHSRSDFSITFSFNEADEFSPARADSEIDPFANLELDEGAEANDDVDLGDDIEAEDEVNVEPEAVRAQTNDTSTTTTLQGEEEAASVNVDLGAGSVEVETVEKDNSGENDLDEIDWRDEPGADDEGPSTPSAAGKRSRGDDDDVDAEDEQDAKRRRP</sequence>
<dbReference type="EMBL" id="JABEXW010000082">
    <property type="protein sequence ID" value="KAF4971683.1"/>
    <property type="molecule type" value="Genomic_DNA"/>
</dbReference>
<feature type="compositionally biased region" description="Basic and acidic residues" evidence="1">
    <location>
        <begin position="561"/>
        <end position="573"/>
    </location>
</feature>
<feature type="compositionally biased region" description="Acidic residues" evidence="1">
    <location>
        <begin position="533"/>
        <end position="543"/>
    </location>
</feature>
<reference evidence="2" key="2">
    <citation type="submission" date="2020-05" db="EMBL/GenBank/DDBJ databases">
        <authorList>
            <person name="Kim H.-S."/>
            <person name="Proctor R.H."/>
            <person name="Brown D.W."/>
        </authorList>
    </citation>
    <scope>NUCLEOTIDE SEQUENCE</scope>
    <source>
        <strain evidence="2">NRRL 20472</strain>
    </source>
</reference>
<name>A0A8H4U8H1_9HYPO</name>
<feature type="region of interest" description="Disordered" evidence="1">
    <location>
        <begin position="561"/>
        <end position="582"/>
    </location>
</feature>
<evidence type="ECO:0000313" key="3">
    <source>
        <dbReference type="Proteomes" id="UP000622797"/>
    </source>
</evidence>
<protein>
    <submittedName>
        <fullName evidence="2">Uncharacterized protein</fullName>
    </submittedName>
</protein>
<keyword evidence="3" id="KW-1185">Reference proteome</keyword>
<comment type="caution">
    <text evidence="2">The sequence shown here is derived from an EMBL/GenBank/DDBJ whole genome shotgun (WGS) entry which is preliminary data.</text>
</comment>
<organism evidence="2 3">
    <name type="scientific">Fusarium sarcochroum</name>
    <dbReference type="NCBI Taxonomy" id="1208366"/>
    <lineage>
        <taxon>Eukaryota</taxon>
        <taxon>Fungi</taxon>
        <taxon>Dikarya</taxon>
        <taxon>Ascomycota</taxon>
        <taxon>Pezizomycotina</taxon>
        <taxon>Sordariomycetes</taxon>
        <taxon>Hypocreomycetidae</taxon>
        <taxon>Hypocreales</taxon>
        <taxon>Nectriaceae</taxon>
        <taxon>Fusarium</taxon>
        <taxon>Fusarium lateritium species complex</taxon>
    </lineage>
</organism>
<feature type="compositionally biased region" description="Acidic residues" evidence="1">
    <location>
        <begin position="784"/>
        <end position="803"/>
    </location>
</feature>
<feature type="region of interest" description="Disordered" evidence="1">
    <location>
        <begin position="513"/>
        <end position="547"/>
    </location>
</feature>
<gene>
    <name evidence="2" type="ORF">FSARC_1561</name>
</gene>
<feature type="compositionally biased region" description="Basic and acidic residues" evidence="1">
    <location>
        <begin position="74"/>
        <end position="83"/>
    </location>
</feature>
<proteinExistence type="predicted"/>
<feature type="compositionally biased region" description="Basic and acidic residues" evidence="1">
    <location>
        <begin position="242"/>
        <end position="258"/>
    </location>
</feature>
<accession>A0A8H4U8H1</accession>
<feature type="region of interest" description="Disordered" evidence="1">
    <location>
        <begin position="74"/>
        <end position="277"/>
    </location>
</feature>
<feature type="compositionally biased region" description="Basic and acidic residues" evidence="1">
    <location>
        <begin position="266"/>
        <end position="275"/>
    </location>
</feature>
<evidence type="ECO:0000313" key="2">
    <source>
        <dbReference type="EMBL" id="KAF4971683.1"/>
    </source>
</evidence>
<feature type="compositionally biased region" description="Acidic residues" evidence="1">
    <location>
        <begin position="817"/>
        <end position="827"/>
    </location>
</feature>
<dbReference type="AlphaFoldDB" id="A0A8H4U8H1"/>
<feature type="region of interest" description="Disordered" evidence="1">
    <location>
        <begin position="314"/>
        <end position="334"/>
    </location>
</feature>
<feature type="compositionally biased region" description="Basic and acidic residues" evidence="1">
    <location>
        <begin position="316"/>
        <end position="325"/>
    </location>
</feature>